<evidence type="ECO:0000313" key="2">
    <source>
        <dbReference type="Proteomes" id="UP000689195"/>
    </source>
</evidence>
<dbReference type="EMBL" id="CAJJDO010000054">
    <property type="protein sequence ID" value="CAD8171276.1"/>
    <property type="molecule type" value="Genomic_DNA"/>
</dbReference>
<comment type="caution">
    <text evidence="1">The sequence shown here is derived from an EMBL/GenBank/DDBJ whole genome shotgun (WGS) entry which is preliminary data.</text>
</comment>
<sequence>MRLKNLKFLLQKDGYYKIQLKLDNLQGQYPILNQTVLDSHIPSKYKSIDIQSPFMKLQGQQLLVDKCVLSKLMQLVRGAVHVTKFAVSDPDGDKNVLRVLWVQSIMISKNQTKQQGDK</sequence>
<keyword evidence="2" id="KW-1185">Reference proteome</keyword>
<reference evidence="1" key="1">
    <citation type="submission" date="2021-01" db="EMBL/GenBank/DDBJ databases">
        <authorList>
            <consortium name="Genoscope - CEA"/>
            <person name="William W."/>
        </authorList>
    </citation>
    <scope>NUCLEOTIDE SEQUENCE</scope>
</reference>
<dbReference type="Proteomes" id="UP000689195">
    <property type="component" value="Unassembled WGS sequence"/>
</dbReference>
<evidence type="ECO:0000313" key="1">
    <source>
        <dbReference type="EMBL" id="CAD8171276.1"/>
    </source>
</evidence>
<name>A0A8S1V8P0_9CILI</name>
<organism evidence="1 2">
    <name type="scientific">Paramecium pentaurelia</name>
    <dbReference type="NCBI Taxonomy" id="43138"/>
    <lineage>
        <taxon>Eukaryota</taxon>
        <taxon>Sar</taxon>
        <taxon>Alveolata</taxon>
        <taxon>Ciliophora</taxon>
        <taxon>Intramacronucleata</taxon>
        <taxon>Oligohymenophorea</taxon>
        <taxon>Peniculida</taxon>
        <taxon>Parameciidae</taxon>
        <taxon>Paramecium</taxon>
    </lineage>
</organism>
<gene>
    <name evidence="1" type="ORF">PPENT_87.1.T0540213</name>
</gene>
<dbReference type="AlphaFoldDB" id="A0A8S1V8P0"/>
<protein>
    <submittedName>
        <fullName evidence="1">Uncharacterized protein</fullName>
    </submittedName>
</protein>
<proteinExistence type="predicted"/>
<accession>A0A8S1V8P0</accession>